<accession>A0ABN9C9A7</accession>
<feature type="domain" description="PiggyBac transposable element-derived protein" evidence="1">
    <location>
        <begin position="3"/>
        <end position="161"/>
    </location>
</feature>
<sequence>MATSSVLSLIEPLLNQGYCVILDNYYTSPELYEVLLQHKTDAYGTVRANWRNLHPCFAKNKLKSGELVAWQKSKMIALRWRDKKDVCLMSTDHNVFIVMAQTKGGKNIQKPQVVIDYNSTMGGVDRADQAMTFYPAMRKQQRKYYKKIFWHLLEQCLWNAYIMFCKNSDNLVVQVDFIWKAAEFIFLKHQTHSVSVGRSGQHAVGVVNPERLTGRHFMDHIPPTPKKAAPTRMCVVCCSRRDESGKKICKEMRFHCPDCDARLCAVPCFKIYHTRDVF</sequence>
<dbReference type="Pfam" id="PF13843">
    <property type="entry name" value="DDE_Tnp_1_7"/>
    <property type="match status" value="1"/>
</dbReference>
<dbReference type="PANTHER" id="PTHR46599:SF3">
    <property type="entry name" value="PIGGYBAC TRANSPOSABLE ELEMENT-DERIVED PROTEIN 4"/>
    <property type="match status" value="1"/>
</dbReference>
<organism evidence="2 3">
    <name type="scientific">Staurois parvus</name>
    <dbReference type="NCBI Taxonomy" id="386267"/>
    <lineage>
        <taxon>Eukaryota</taxon>
        <taxon>Metazoa</taxon>
        <taxon>Chordata</taxon>
        <taxon>Craniata</taxon>
        <taxon>Vertebrata</taxon>
        <taxon>Euteleostomi</taxon>
        <taxon>Amphibia</taxon>
        <taxon>Batrachia</taxon>
        <taxon>Anura</taxon>
        <taxon>Neobatrachia</taxon>
        <taxon>Ranoidea</taxon>
        <taxon>Ranidae</taxon>
        <taxon>Staurois</taxon>
    </lineage>
</organism>
<dbReference type="InterPro" id="IPR029526">
    <property type="entry name" value="PGBD"/>
</dbReference>
<dbReference type="EMBL" id="CATNWA010008674">
    <property type="protein sequence ID" value="CAI9556655.1"/>
    <property type="molecule type" value="Genomic_DNA"/>
</dbReference>
<evidence type="ECO:0000313" key="3">
    <source>
        <dbReference type="Proteomes" id="UP001162483"/>
    </source>
</evidence>
<gene>
    <name evidence="2" type="ORF">SPARVUS_LOCUS4571998</name>
</gene>
<dbReference type="Proteomes" id="UP001162483">
    <property type="component" value="Unassembled WGS sequence"/>
</dbReference>
<evidence type="ECO:0000313" key="2">
    <source>
        <dbReference type="EMBL" id="CAI9556655.1"/>
    </source>
</evidence>
<proteinExistence type="predicted"/>
<reference evidence="2" key="1">
    <citation type="submission" date="2023-05" db="EMBL/GenBank/DDBJ databases">
        <authorList>
            <person name="Stuckert A."/>
        </authorList>
    </citation>
    <scope>NUCLEOTIDE SEQUENCE</scope>
</reference>
<protein>
    <recommendedName>
        <fullName evidence="1">PiggyBac transposable element-derived protein domain-containing protein</fullName>
    </recommendedName>
</protein>
<comment type="caution">
    <text evidence="2">The sequence shown here is derived from an EMBL/GenBank/DDBJ whole genome shotgun (WGS) entry which is preliminary data.</text>
</comment>
<dbReference type="PANTHER" id="PTHR46599">
    <property type="entry name" value="PIGGYBAC TRANSPOSABLE ELEMENT-DERIVED PROTEIN 4"/>
    <property type="match status" value="1"/>
</dbReference>
<keyword evidence="3" id="KW-1185">Reference proteome</keyword>
<name>A0ABN9C9A7_9NEOB</name>
<evidence type="ECO:0000259" key="1">
    <source>
        <dbReference type="Pfam" id="PF13843"/>
    </source>
</evidence>